<dbReference type="PRINTS" id="PR00080">
    <property type="entry name" value="SDRFAMILY"/>
</dbReference>
<name>A0A0H4V9P6_9SPHN</name>
<dbReference type="PANTHER" id="PTHR43639">
    <property type="entry name" value="OXIDOREDUCTASE, SHORT-CHAIN DEHYDROGENASE/REDUCTASE FAMILY (AFU_ORTHOLOGUE AFUA_5G02870)"/>
    <property type="match status" value="1"/>
</dbReference>
<dbReference type="Gene3D" id="3.40.50.720">
    <property type="entry name" value="NAD(P)-binding Rossmann-like Domain"/>
    <property type="match status" value="1"/>
</dbReference>
<comment type="similarity">
    <text evidence="1">Belongs to the short-chain dehydrogenases/reductases (SDR) family.</text>
</comment>
<dbReference type="Proteomes" id="UP000059113">
    <property type="component" value="Chromosome"/>
</dbReference>
<dbReference type="FunFam" id="3.40.50.720:FF:000084">
    <property type="entry name" value="Short-chain dehydrogenase reductase"/>
    <property type="match status" value="1"/>
</dbReference>
<gene>
    <name evidence="4" type="ORF">CP97_03795</name>
</gene>
<reference evidence="4 5" key="1">
    <citation type="journal article" date="2015" name="Int. J. Syst. Evol. Microbiol.">
        <title>Erythrobacter atlanticus sp. nov., a bacterium from ocean sediment able to degrade polycyclic aromatic hydrocarbons.</title>
        <authorList>
            <person name="Zhuang L."/>
            <person name="Liu Y."/>
            <person name="Wang L."/>
            <person name="Wang W."/>
            <person name="Shao Z."/>
        </authorList>
    </citation>
    <scope>NUCLEOTIDE SEQUENCE [LARGE SCALE GENOMIC DNA]</scope>
    <source>
        <strain evidence="5">s21-N3</strain>
    </source>
</reference>
<evidence type="ECO:0000256" key="1">
    <source>
        <dbReference type="ARBA" id="ARBA00006484"/>
    </source>
</evidence>
<accession>A0A0H4V9P6</accession>
<dbReference type="PRINTS" id="PR00081">
    <property type="entry name" value="GDHRDH"/>
</dbReference>
<protein>
    <submittedName>
        <fullName evidence="4">Oxidoreductase</fullName>
    </submittedName>
</protein>
<feature type="domain" description="Ketoreductase" evidence="3">
    <location>
        <begin position="7"/>
        <end position="189"/>
    </location>
</feature>
<sequence length="252" mass="26101">MSKLQGKVAIVTGGSRDIGRAISVSLAKEGANVAVNYYNSESDADETLAQIKAAGSGKAIKVRGDMTKQADVIALVDATREAFGEHVDILVNVAGGLVARKALAEMDEDFFNRVMQLNATSTFLATQAVVPLMREGSAIVNLASQAGRDGGGPGAAAYATSKGAVITFTRAMAKELGPKGIRVNSLCPGMIATTFHDTFTKDAVREAVAAATPLRRQGRAEEIGDAVVYLASDGASFITGTNIDINGGTLYS</sequence>
<reference evidence="5" key="2">
    <citation type="submission" date="2015-04" db="EMBL/GenBank/DDBJ databases">
        <title>The complete genome sequence of Erythrobacter sp. s21-N3.</title>
        <authorList>
            <person name="Zhuang L."/>
            <person name="Liu Y."/>
            <person name="Shao Z."/>
        </authorList>
    </citation>
    <scope>NUCLEOTIDE SEQUENCE [LARGE SCALE GENOMIC DNA]</scope>
    <source>
        <strain evidence="5">s21-N3</strain>
    </source>
</reference>
<dbReference type="OrthoDB" id="7500984at2"/>
<dbReference type="InterPro" id="IPR002347">
    <property type="entry name" value="SDR_fam"/>
</dbReference>
<evidence type="ECO:0000313" key="5">
    <source>
        <dbReference type="Proteomes" id="UP000059113"/>
    </source>
</evidence>
<dbReference type="SMART" id="SM00822">
    <property type="entry name" value="PKS_KR"/>
    <property type="match status" value="1"/>
</dbReference>
<dbReference type="AlphaFoldDB" id="A0A0H4V9P6"/>
<dbReference type="PANTHER" id="PTHR43639:SF1">
    <property type="entry name" value="SHORT-CHAIN DEHYDROGENASE_REDUCTASE FAMILY PROTEIN"/>
    <property type="match status" value="1"/>
</dbReference>
<dbReference type="InterPro" id="IPR036291">
    <property type="entry name" value="NAD(P)-bd_dom_sf"/>
</dbReference>
<evidence type="ECO:0000259" key="3">
    <source>
        <dbReference type="SMART" id="SM00822"/>
    </source>
</evidence>
<dbReference type="Pfam" id="PF13561">
    <property type="entry name" value="adh_short_C2"/>
    <property type="match status" value="1"/>
</dbReference>
<keyword evidence="5" id="KW-1185">Reference proteome</keyword>
<evidence type="ECO:0000313" key="4">
    <source>
        <dbReference type="EMBL" id="AKQ41347.1"/>
    </source>
</evidence>
<dbReference type="GO" id="GO:0016491">
    <property type="term" value="F:oxidoreductase activity"/>
    <property type="evidence" value="ECO:0007669"/>
    <property type="project" value="UniProtKB-KW"/>
</dbReference>
<keyword evidence="2" id="KW-0560">Oxidoreductase</keyword>
<dbReference type="SUPFAM" id="SSF51735">
    <property type="entry name" value="NAD(P)-binding Rossmann-fold domains"/>
    <property type="match status" value="1"/>
</dbReference>
<dbReference type="PATRIC" id="fig|1648404.4.peg.799"/>
<dbReference type="NCBIfam" id="NF005559">
    <property type="entry name" value="PRK07231.1"/>
    <property type="match status" value="1"/>
</dbReference>
<evidence type="ECO:0000256" key="2">
    <source>
        <dbReference type="ARBA" id="ARBA00023002"/>
    </source>
</evidence>
<dbReference type="EMBL" id="CP011310">
    <property type="protein sequence ID" value="AKQ41347.1"/>
    <property type="molecule type" value="Genomic_DNA"/>
</dbReference>
<dbReference type="KEGG" id="ery:CP97_03795"/>
<organism evidence="4 5">
    <name type="scientific">Aurantiacibacter atlanticus</name>
    <dbReference type="NCBI Taxonomy" id="1648404"/>
    <lineage>
        <taxon>Bacteria</taxon>
        <taxon>Pseudomonadati</taxon>
        <taxon>Pseudomonadota</taxon>
        <taxon>Alphaproteobacteria</taxon>
        <taxon>Sphingomonadales</taxon>
        <taxon>Erythrobacteraceae</taxon>
        <taxon>Aurantiacibacter</taxon>
    </lineage>
</organism>
<proteinExistence type="inferred from homology"/>
<dbReference type="RefSeq" id="WP_048884855.1">
    <property type="nucleotide sequence ID" value="NZ_CP011310.1"/>
</dbReference>
<dbReference type="InterPro" id="IPR057326">
    <property type="entry name" value="KR_dom"/>
</dbReference>
<dbReference type="STRING" id="1648404.CP97_03795"/>